<dbReference type="RefSeq" id="WP_259542525.1">
    <property type="nucleotide sequence ID" value="NZ_JANLCJ010000042.1"/>
</dbReference>
<reference evidence="1" key="1">
    <citation type="submission" date="2022-08" db="EMBL/GenBank/DDBJ databases">
        <authorList>
            <person name="Deng Y."/>
            <person name="Han X.-F."/>
            <person name="Zhang Y.-Q."/>
        </authorList>
    </citation>
    <scope>NUCLEOTIDE SEQUENCE</scope>
    <source>
        <strain evidence="1">CPCC 203386</strain>
    </source>
</reference>
<keyword evidence="2" id="KW-1185">Reference proteome</keyword>
<accession>A0ABT2H9A1</accession>
<dbReference type="EMBL" id="JANLCJ010000042">
    <property type="protein sequence ID" value="MCS5736507.1"/>
    <property type="molecule type" value="Genomic_DNA"/>
</dbReference>
<evidence type="ECO:0000313" key="1">
    <source>
        <dbReference type="EMBL" id="MCS5736507.1"/>
    </source>
</evidence>
<sequence length="184" mass="21516">MTTSIKKRDFINNLDQYVGKKFKLMAGQYHIGIVSVELSDLAGYRHKVTVEYVGNYRKRIERNSFKANCHINSFACNRSWDRLHYADKEIFSWRTLVEIKEKEVSEVKQVDSVIIKRPKKEKKVFFLRHVPKGTPFWYNQALYQRTNSDTHNALRLVDGCLCHLHTDVEVVPTTIEVNVTGELP</sequence>
<proteinExistence type="predicted"/>
<organism evidence="1 2">
    <name type="scientific">Herbiconiux daphne</name>
    <dbReference type="NCBI Taxonomy" id="2970914"/>
    <lineage>
        <taxon>Bacteria</taxon>
        <taxon>Bacillati</taxon>
        <taxon>Actinomycetota</taxon>
        <taxon>Actinomycetes</taxon>
        <taxon>Micrococcales</taxon>
        <taxon>Microbacteriaceae</taxon>
        <taxon>Herbiconiux</taxon>
    </lineage>
</organism>
<dbReference type="Proteomes" id="UP001165586">
    <property type="component" value="Unassembled WGS sequence"/>
</dbReference>
<evidence type="ECO:0000313" key="2">
    <source>
        <dbReference type="Proteomes" id="UP001165586"/>
    </source>
</evidence>
<protein>
    <submittedName>
        <fullName evidence="1">Uncharacterized protein</fullName>
    </submittedName>
</protein>
<gene>
    <name evidence="1" type="ORF">N1032_22495</name>
</gene>
<name>A0ABT2H9A1_9MICO</name>
<comment type="caution">
    <text evidence="1">The sequence shown here is derived from an EMBL/GenBank/DDBJ whole genome shotgun (WGS) entry which is preliminary data.</text>
</comment>